<comment type="similarity">
    <text evidence="2">Belongs to the RRP1 family.</text>
</comment>
<feature type="non-terminal residue" evidence="6">
    <location>
        <position position="1"/>
    </location>
</feature>
<name>A0A813DVW0_POLGL</name>
<dbReference type="GO" id="GO:0006364">
    <property type="term" value="P:rRNA processing"/>
    <property type="evidence" value="ECO:0007669"/>
    <property type="project" value="UniProtKB-KW"/>
</dbReference>
<organism evidence="6 7">
    <name type="scientific">Polarella glacialis</name>
    <name type="common">Dinoflagellate</name>
    <dbReference type="NCBI Taxonomy" id="89957"/>
    <lineage>
        <taxon>Eukaryota</taxon>
        <taxon>Sar</taxon>
        <taxon>Alveolata</taxon>
        <taxon>Dinophyceae</taxon>
        <taxon>Suessiales</taxon>
        <taxon>Suessiaceae</taxon>
        <taxon>Polarella</taxon>
    </lineage>
</organism>
<sequence length="174" mass="20738">PYPNKRMRPPHMRLCMPTPGRESNQGDAEAEESSEEPVEEVKPAATLPVNFGKRLAHTDKTVRDKGFSILKKWLAVHPELERLEYMKLWKGLYFGMWMADKRPVQQELSVNTAMLLNDVPREKRNMWIETFWETMRDAWEKLDVHRINKYMLFMRIILAESFKDLRVNGWEMEE</sequence>
<accession>A0A813DVW0</accession>
<keyword evidence="7" id="KW-1185">Reference proteome</keyword>
<dbReference type="GO" id="GO:0005634">
    <property type="term" value="C:nucleus"/>
    <property type="evidence" value="ECO:0007669"/>
    <property type="project" value="UniProtKB-SubCell"/>
</dbReference>
<protein>
    <submittedName>
        <fullName evidence="6">Uncharacterized protein</fullName>
    </submittedName>
</protein>
<evidence type="ECO:0000256" key="2">
    <source>
        <dbReference type="ARBA" id="ARBA00006374"/>
    </source>
</evidence>
<evidence type="ECO:0000256" key="1">
    <source>
        <dbReference type="ARBA" id="ARBA00004123"/>
    </source>
</evidence>
<feature type="compositionally biased region" description="Acidic residues" evidence="5">
    <location>
        <begin position="28"/>
        <end position="38"/>
    </location>
</feature>
<dbReference type="OMA" id="LHATWET"/>
<dbReference type="EMBL" id="CAJNNV010005490">
    <property type="protein sequence ID" value="CAE8592133.1"/>
    <property type="molecule type" value="Genomic_DNA"/>
</dbReference>
<proteinExistence type="inferred from homology"/>
<dbReference type="OrthoDB" id="2019504at2759"/>
<evidence type="ECO:0000256" key="3">
    <source>
        <dbReference type="ARBA" id="ARBA00022552"/>
    </source>
</evidence>
<keyword evidence="4" id="KW-0539">Nucleus</keyword>
<dbReference type="PANTHER" id="PTHR13026:SF0">
    <property type="entry name" value="RIBOSOMAL RNA PROCESSING 1B"/>
    <property type="match status" value="1"/>
</dbReference>
<gene>
    <name evidence="6" type="ORF">PGLA1383_LOCUS10791</name>
</gene>
<dbReference type="Proteomes" id="UP000654075">
    <property type="component" value="Unassembled WGS sequence"/>
</dbReference>
<dbReference type="InterPro" id="IPR010301">
    <property type="entry name" value="RRP1"/>
</dbReference>
<evidence type="ECO:0000256" key="5">
    <source>
        <dbReference type="SAM" id="MobiDB-lite"/>
    </source>
</evidence>
<dbReference type="PANTHER" id="PTHR13026">
    <property type="entry name" value="NNP-1 PROTEIN NOVEL NUCLEAR PROTEIN 1 NOP52"/>
    <property type="match status" value="1"/>
</dbReference>
<feature type="region of interest" description="Disordered" evidence="5">
    <location>
        <begin position="1"/>
        <end position="42"/>
    </location>
</feature>
<dbReference type="Pfam" id="PF05997">
    <property type="entry name" value="Nop52"/>
    <property type="match status" value="1"/>
</dbReference>
<dbReference type="AlphaFoldDB" id="A0A813DVW0"/>
<feature type="non-terminal residue" evidence="6">
    <location>
        <position position="174"/>
    </location>
</feature>
<evidence type="ECO:0000313" key="6">
    <source>
        <dbReference type="EMBL" id="CAE8592133.1"/>
    </source>
</evidence>
<evidence type="ECO:0000256" key="4">
    <source>
        <dbReference type="ARBA" id="ARBA00023242"/>
    </source>
</evidence>
<keyword evidence="3" id="KW-0698">rRNA processing</keyword>
<feature type="compositionally biased region" description="Basic residues" evidence="5">
    <location>
        <begin position="1"/>
        <end position="11"/>
    </location>
</feature>
<comment type="subcellular location">
    <subcellularLocation>
        <location evidence="1">Nucleus</location>
    </subcellularLocation>
</comment>
<reference evidence="6" key="1">
    <citation type="submission" date="2021-02" db="EMBL/GenBank/DDBJ databases">
        <authorList>
            <person name="Dougan E. K."/>
            <person name="Rhodes N."/>
            <person name="Thang M."/>
            <person name="Chan C."/>
        </authorList>
    </citation>
    <scope>NUCLEOTIDE SEQUENCE</scope>
</reference>
<evidence type="ECO:0000313" key="7">
    <source>
        <dbReference type="Proteomes" id="UP000654075"/>
    </source>
</evidence>
<dbReference type="GO" id="GO:0030688">
    <property type="term" value="C:preribosome, small subunit precursor"/>
    <property type="evidence" value="ECO:0007669"/>
    <property type="project" value="InterPro"/>
</dbReference>
<comment type="caution">
    <text evidence="6">The sequence shown here is derived from an EMBL/GenBank/DDBJ whole genome shotgun (WGS) entry which is preliminary data.</text>
</comment>